<keyword evidence="2" id="KW-0053">Apoptosis</keyword>
<evidence type="ECO:0000313" key="5">
    <source>
        <dbReference type="Proteomes" id="UP000629468"/>
    </source>
</evidence>
<dbReference type="InterPro" id="IPR008383">
    <property type="entry name" value="API5"/>
</dbReference>
<dbReference type="SUPFAM" id="SSF48371">
    <property type="entry name" value="ARM repeat"/>
    <property type="match status" value="1"/>
</dbReference>
<dbReference type="Proteomes" id="UP000629468">
    <property type="component" value="Unassembled WGS sequence"/>
</dbReference>
<evidence type="ECO:0000256" key="3">
    <source>
        <dbReference type="SAM" id="MobiDB-lite"/>
    </source>
</evidence>
<protein>
    <submittedName>
        <fullName evidence="4">Uncharacterized protein</fullName>
    </submittedName>
</protein>
<dbReference type="Pfam" id="PF05918">
    <property type="entry name" value="API5"/>
    <property type="match status" value="1"/>
</dbReference>
<dbReference type="GO" id="GO:0006915">
    <property type="term" value="P:apoptotic process"/>
    <property type="evidence" value="ECO:0007669"/>
    <property type="project" value="UniProtKB-KW"/>
</dbReference>
<feature type="region of interest" description="Disordered" evidence="3">
    <location>
        <begin position="530"/>
        <end position="593"/>
    </location>
</feature>
<sequence>MNREVAQQERELRDMLRRAEDSSDLQGPLRQETLKRLISLVHSPHTPLKILAAGNMRFFLKDFPDLEEAAIDAIYDLCEDSSAQVRIEGYHAITQVSRTQGKWIKRNVDVLVQLLQSEDIQEVGVVKLALVEHLNMDFKITISVLCDQIIPRDDVSDEEEVSIRERLRFLVLAFMTGEAKSAICERQFLPGDAAESVLYDGLFAAVPHLGVDDLQLAVKGLICSLPAFKSKQPTGKGSELLQLLLNGKLTGSLKADLQSESKSLSPTTKALLDICEHITCVLFAAPAIDLLQFYYYSLIGKIALQRFPVDEQRWIVGHLARILSVAEKQATLQHSNLHWRVVDATPYLFEVYQKSKISEPEFQAVYDVFIQACFKRSKDSSWVVPTNILKVLQEYRPPQNIAQNQEYENIFRSFSQSNQVPPPNNGALQNNATTSTSQPNTSSTPTLRAPALRPSGSLPEGSGPVNRQAGSEIRDTKHGTSMRPAKRTKVEEVANPQRAPSLLSRLSDTISRQPSHSNLSLGVQPTFLPEEKRQPEPTQGLSIKGAATKQALQNGGDPISRPTSSSLLERLQGPYLKESGTRQADAGRKRKIV</sequence>
<comment type="similarity">
    <text evidence="1">Belongs to the API5 family.</text>
</comment>
<dbReference type="InterPro" id="IPR011989">
    <property type="entry name" value="ARM-like"/>
</dbReference>
<feature type="compositionally biased region" description="Low complexity" evidence="3">
    <location>
        <begin position="429"/>
        <end position="446"/>
    </location>
</feature>
<gene>
    <name evidence="4" type="ORF">Agabi119p4_1901</name>
</gene>
<dbReference type="PANTHER" id="PTHR12758">
    <property type="entry name" value="APOPTOSIS INHIBITOR 5-RELATED"/>
    <property type="match status" value="1"/>
</dbReference>
<dbReference type="GO" id="GO:0003723">
    <property type="term" value="F:RNA binding"/>
    <property type="evidence" value="ECO:0007669"/>
    <property type="project" value="TreeGrafter"/>
</dbReference>
<dbReference type="AlphaFoldDB" id="A0A8H7F838"/>
<evidence type="ECO:0000256" key="2">
    <source>
        <dbReference type="ARBA" id="ARBA00022703"/>
    </source>
</evidence>
<dbReference type="InterPro" id="IPR016024">
    <property type="entry name" value="ARM-type_fold"/>
</dbReference>
<accession>A0A8H7F838</accession>
<dbReference type="PANTHER" id="PTHR12758:SF19">
    <property type="entry name" value="APOPTOSIS INHIBITOR 5"/>
    <property type="match status" value="1"/>
</dbReference>
<comment type="caution">
    <text evidence="4">The sequence shown here is derived from an EMBL/GenBank/DDBJ whole genome shotgun (WGS) entry which is preliminary data.</text>
</comment>
<reference evidence="4 5" key="1">
    <citation type="journal article" name="Sci. Rep.">
        <title>Telomere-to-telomere assembled and centromere annotated genomes of the two main subspecies of the button mushroom Agaricus bisporus reveal especially polymorphic chromosome ends.</title>
        <authorList>
            <person name="Sonnenberg A.S.M."/>
            <person name="Sedaghat-Telgerd N."/>
            <person name="Lavrijssen B."/>
            <person name="Ohm R.A."/>
            <person name="Hendrickx P.M."/>
            <person name="Scholtmeijer K."/>
            <person name="Baars J.J.P."/>
            <person name="van Peer A."/>
        </authorList>
    </citation>
    <scope>NUCLEOTIDE SEQUENCE [LARGE SCALE GENOMIC DNA]</scope>
    <source>
        <strain evidence="4 5">H119_p4</strain>
    </source>
</reference>
<evidence type="ECO:0000313" key="4">
    <source>
        <dbReference type="EMBL" id="KAF7782525.1"/>
    </source>
</evidence>
<feature type="region of interest" description="Disordered" evidence="3">
    <location>
        <begin position="415"/>
        <end position="501"/>
    </location>
</feature>
<name>A0A8H7F838_AGABI</name>
<dbReference type="EMBL" id="JABXXO010000003">
    <property type="protein sequence ID" value="KAF7782525.1"/>
    <property type="molecule type" value="Genomic_DNA"/>
</dbReference>
<organism evidence="4 5">
    <name type="scientific">Agaricus bisporus var. burnettii</name>
    <dbReference type="NCBI Taxonomy" id="192524"/>
    <lineage>
        <taxon>Eukaryota</taxon>
        <taxon>Fungi</taxon>
        <taxon>Dikarya</taxon>
        <taxon>Basidiomycota</taxon>
        <taxon>Agaricomycotina</taxon>
        <taxon>Agaricomycetes</taxon>
        <taxon>Agaricomycetidae</taxon>
        <taxon>Agaricales</taxon>
        <taxon>Agaricineae</taxon>
        <taxon>Agaricaceae</taxon>
        <taxon>Agaricus</taxon>
    </lineage>
</organism>
<dbReference type="Gene3D" id="1.25.10.10">
    <property type="entry name" value="Leucine-rich Repeat Variant"/>
    <property type="match status" value="1"/>
</dbReference>
<dbReference type="GO" id="GO:0043066">
    <property type="term" value="P:negative regulation of apoptotic process"/>
    <property type="evidence" value="ECO:0007669"/>
    <property type="project" value="TreeGrafter"/>
</dbReference>
<proteinExistence type="inferred from homology"/>
<dbReference type="GO" id="GO:0005634">
    <property type="term" value="C:nucleus"/>
    <property type="evidence" value="ECO:0007669"/>
    <property type="project" value="TreeGrafter"/>
</dbReference>
<evidence type="ECO:0000256" key="1">
    <source>
        <dbReference type="ARBA" id="ARBA00009515"/>
    </source>
</evidence>